<dbReference type="InterPro" id="IPR016195">
    <property type="entry name" value="Pol/histidinol_Pase-like"/>
</dbReference>
<reference evidence="2" key="2">
    <citation type="submission" date="2021-04" db="EMBL/GenBank/DDBJ databases">
        <authorList>
            <person name="Gilroy R."/>
        </authorList>
    </citation>
    <scope>NUCLEOTIDE SEQUENCE</scope>
    <source>
        <strain evidence="2">CHK185-1770</strain>
    </source>
</reference>
<dbReference type="SUPFAM" id="SSF89550">
    <property type="entry name" value="PHP domain-like"/>
    <property type="match status" value="1"/>
</dbReference>
<protein>
    <submittedName>
        <fullName evidence="2">Endonuclease Q family protein</fullName>
    </submittedName>
</protein>
<dbReference type="PANTHER" id="PTHR40084">
    <property type="entry name" value="PHOSPHOHYDROLASE, PHP FAMILY"/>
    <property type="match status" value="1"/>
</dbReference>
<keyword evidence="2" id="KW-0540">Nuclease</keyword>
<evidence type="ECO:0000256" key="1">
    <source>
        <dbReference type="SAM" id="MobiDB-lite"/>
    </source>
</evidence>
<feature type="region of interest" description="Disordered" evidence="1">
    <location>
        <begin position="397"/>
        <end position="423"/>
    </location>
</feature>
<dbReference type="CDD" id="cd19067">
    <property type="entry name" value="PfuEndoQ-like"/>
    <property type="match status" value="1"/>
</dbReference>
<organism evidence="2 3">
    <name type="scientific">Candidatus Acutalibacter pullicola</name>
    <dbReference type="NCBI Taxonomy" id="2838417"/>
    <lineage>
        <taxon>Bacteria</taxon>
        <taxon>Bacillati</taxon>
        <taxon>Bacillota</taxon>
        <taxon>Clostridia</taxon>
        <taxon>Eubacteriales</taxon>
        <taxon>Acutalibacteraceae</taxon>
        <taxon>Acutalibacter</taxon>
    </lineage>
</organism>
<sequence length="423" mass="46951">MFFADLHIHSRYSRATSRECDLPHLDLWARKKGISLVGTGDLTHPAWREELREQLLPAEEGLYRLKEEYRLPWDSVGLQSQPRFLLTGEISCIYKQAGKTRKIHTLLLLPSLEEADRFSRRLEQVGNLQGDGRPILGLSARDLLELLLDSCPQAVMIPAHIWTPHFSLLGAFSGFDSVEACFGDLAPHIRALETGLSSDPPMNRRVSKLDRFQLVSHSDAHSPQKLGREADIVEGELSFPAVRTALETGRGLLGTVEFFPEEGKYHLDGHRMCGGPLSPEETRRLGGRCPRCGRPLTIGVQHRVEDVADRSQPAPVLPFQRLLPLPELLAACLGRGEKTKTVQTLYEQLLAALGPELPLLVQAPLDRVAELAGEPVAQVLSLLRQGQVSWDPGYDGVYGTPRLPGTKRKGPPLPMAPSRKEEE</sequence>
<dbReference type="Proteomes" id="UP000826793">
    <property type="component" value="Unassembled WGS sequence"/>
</dbReference>
<keyword evidence="2" id="KW-0255">Endonuclease</keyword>
<proteinExistence type="predicted"/>
<reference evidence="2" key="1">
    <citation type="journal article" date="2021" name="PeerJ">
        <title>Extensive microbial diversity within the chicken gut microbiome revealed by metagenomics and culture.</title>
        <authorList>
            <person name="Gilroy R."/>
            <person name="Ravi A."/>
            <person name="Getino M."/>
            <person name="Pursley I."/>
            <person name="Horton D.L."/>
            <person name="Alikhan N.F."/>
            <person name="Baker D."/>
            <person name="Gharbi K."/>
            <person name="Hall N."/>
            <person name="Watson M."/>
            <person name="Adriaenssens E.M."/>
            <person name="Foster-Nyarko E."/>
            <person name="Jarju S."/>
            <person name="Secka A."/>
            <person name="Antonio M."/>
            <person name="Oren A."/>
            <person name="Chaudhuri R.R."/>
            <person name="La Ragione R."/>
            <person name="Hildebrand F."/>
            <person name="Pallen M.J."/>
        </authorList>
    </citation>
    <scope>NUCLEOTIDE SEQUENCE</scope>
    <source>
        <strain evidence="2">CHK185-1770</strain>
    </source>
</reference>
<dbReference type="AlphaFoldDB" id="A0A9D2MTF9"/>
<evidence type="ECO:0000313" key="2">
    <source>
        <dbReference type="EMBL" id="HJB97238.1"/>
    </source>
</evidence>
<gene>
    <name evidence="2" type="ORF">H9710_01530</name>
</gene>
<dbReference type="Gene3D" id="3.20.20.140">
    <property type="entry name" value="Metal-dependent hydrolases"/>
    <property type="match status" value="1"/>
</dbReference>
<comment type="caution">
    <text evidence="2">The sequence shown here is derived from an EMBL/GenBank/DDBJ whole genome shotgun (WGS) entry which is preliminary data.</text>
</comment>
<dbReference type="EMBL" id="DWXG01000009">
    <property type="protein sequence ID" value="HJB97238.1"/>
    <property type="molecule type" value="Genomic_DNA"/>
</dbReference>
<keyword evidence="2" id="KW-0378">Hydrolase</keyword>
<name>A0A9D2MTF9_9FIRM</name>
<evidence type="ECO:0000313" key="3">
    <source>
        <dbReference type="Proteomes" id="UP000826793"/>
    </source>
</evidence>
<dbReference type="GO" id="GO:0004519">
    <property type="term" value="F:endonuclease activity"/>
    <property type="evidence" value="ECO:0007669"/>
    <property type="project" value="UniProtKB-KW"/>
</dbReference>
<accession>A0A9D2MTF9</accession>
<dbReference type="PANTHER" id="PTHR40084:SF1">
    <property type="entry name" value="PHOSPHOTRANSFERASE"/>
    <property type="match status" value="1"/>
</dbReference>